<feature type="region of interest" description="Disordered" evidence="1">
    <location>
        <begin position="70"/>
        <end position="230"/>
    </location>
</feature>
<evidence type="ECO:0000313" key="2">
    <source>
        <dbReference type="EMBL" id="OAE24868.1"/>
    </source>
</evidence>
<sequence length="230" mass="24367">MIGCFRDSCGSCLATVFLVDGQLTITVLPILSLPQPSRRGDTQLTLRRVEAIEVWRVGCLLDGVTADVDMSGDLPSSLRRASLPGSSTSIDMEGSTDRGFFGFGHKDEDKTQQNQHGTAPSHGTQQGVGGGHQQGGGYGQQQPMRPDHGTHGTQEPMVGTYNAGTIQPGQTTGEEHKSGGGLKEKIGETLGINKLKKGHKKGGEEDGSSSSSSDEEDNKSGEKKKHQFFG</sequence>
<protein>
    <recommendedName>
        <fullName evidence="4">Dehydrin</fullName>
    </recommendedName>
</protein>
<feature type="compositionally biased region" description="Gly residues" evidence="1">
    <location>
        <begin position="126"/>
        <end position="139"/>
    </location>
</feature>
<comment type="caution">
    <text evidence="2">The sequence shown here is derived from an EMBL/GenBank/DDBJ whole genome shotgun (WGS) entry which is preliminary data.</text>
</comment>
<reference evidence="2" key="1">
    <citation type="submission" date="2016-03" db="EMBL/GenBank/DDBJ databases">
        <title>Mechanisms controlling the formation of the plant cell surface in tip-growing cells are functionally conserved among land plants.</title>
        <authorList>
            <person name="Honkanen S."/>
            <person name="Jones V.A."/>
            <person name="Morieri G."/>
            <person name="Champion C."/>
            <person name="Hetherington A.J."/>
            <person name="Kelly S."/>
            <person name="Saint-Marcoux D."/>
            <person name="Proust H."/>
            <person name="Prescott H."/>
            <person name="Dolan L."/>
        </authorList>
    </citation>
    <scope>NUCLEOTIDE SEQUENCE [LARGE SCALE GENOMIC DNA]</scope>
    <source>
        <tissue evidence="2">Whole gametophyte</tissue>
    </source>
</reference>
<feature type="compositionally biased region" description="Polar residues" evidence="1">
    <location>
        <begin position="112"/>
        <end position="122"/>
    </location>
</feature>
<dbReference type="Proteomes" id="UP000077202">
    <property type="component" value="Unassembled WGS sequence"/>
</dbReference>
<feature type="compositionally biased region" description="Polar residues" evidence="1">
    <location>
        <begin position="162"/>
        <end position="172"/>
    </location>
</feature>
<dbReference type="EMBL" id="LVLJ01002458">
    <property type="protein sequence ID" value="OAE24868.1"/>
    <property type="molecule type" value="Genomic_DNA"/>
</dbReference>
<gene>
    <name evidence="2" type="ORF">AXG93_2931s1100</name>
</gene>
<organism evidence="2 3">
    <name type="scientific">Marchantia polymorpha subsp. ruderalis</name>
    <dbReference type="NCBI Taxonomy" id="1480154"/>
    <lineage>
        <taxon>Eukaryota</taxon>
        <taxon>Viridiplantae</taxon>
        <taxon>Streptophyta</taxon>
        <taxon>Embryophyta</taxon>
        <taxon>Marchantiophyta</taxon>
        <taxon>Marchantiopsida</taxon>
        <taxon>Marchantiidae</taxon>
        <taxon>Marchantiales</taxon>
        <taxon>Marchantiaceae</taxon>
        <taxon>Marchantia</taxon>
    </lineage>
</organism>
<evidence type="ECO:0000256" key="1">
    <source>
        <dbReference type="SAM" id="MobiDB-lite"/>
    </source>
</evidence>
<evidence type="ECO:0008006" key="4">
    <source>
        <dbReference type="Google" id="ProtNLM"/>
    </source>
</evidence>
<keyword evidence="3" id="KW-1185">Reference proteome</keyword>
<proteinExistence type="predicted"/>
<dbReference type="AlphaFoldDB" id="A0A176VVN3"/>
<evidence type="ECO:0000313" key="3">
    <source>
        <dbReference type="Proteomes" id="UP000077202"/>
    </source>
</evidence>
<feature type="compositionally biased region" description="Basic and acidic residues" evidence="1">
    <location>
        <begin position="173"/>
        <end position="187"/>
    </location>
</feature>
<name>A0A176VVN3_MARPO</name>
<accession>A0A176VVN3</accession>